<name>A0A1I4F3R4_9PROT</name>
<dbReference type="InterPro" id="IPR042100">
    <property type="entry name" value="Bug_dom1"/>
</dbReference>
<reference evidence="3 4" key="1">
    <citation type="submission" date="2016-10" db="EMBL/GenBank/DDBJ databases">
        <authorList>
            <person name="de Groot N.N."/>
        </authorList>
    </citation>
    <scope>NUCLEOTIDE SEQUENCE [LARGE SCALE GENOMIC DNA]</scope>
    <source>
        <strain evidence="3 4">DSM 19981</strain>
    </source>
</reference>
<dbReference type="InterPro" id="IPR005064">
    <property type="entry name" value="BUG"/>
</dbReference>
<comment type="similarity">
    <text evidence="1">Belongs to the UPF0065 (bug) family.</text>
</comment>
<keyword evidence="4" id="KW-1185">Reference proteome</keyword>
<proteinExistence type="inferred from homology"/>
<dbReference type="Gene3D" id="3.40.190.10">
    <property type="entry name" value="Periplasmic binding protein-like II"/>
    <property type="match status" value="1"/>
</dbReference>
<keyword evidence="3" id="KW-0675">Receptor</keyword>
<dbReference type="Proteomes" id="UP000199473">
    <property type="component" value="Unassembled WGS sequence"/>
</dbReference>
<evidence type="ECO:0000313" key="4">
    <source>
        <dbReference type="Proteomes" id="UP000199473"/>
    </source>
</evidence>
<dbReference type="Pfam" id="PF03401">
    <property type="entry name" value="TctC"/>
    <property type="match status" value="1"/>
</dbReference>
<dbReference type="PANTHER" id="PTHR42928:SF5">
    <property type="entry name" value="BLR1237 PROTEIN"/>
    <property type="match status" value="1"/>
</dbReference>
<dbReference type="Gene3D" id="3.40.190.150">
    <property type="entry name" value="Bordetella uptake gene, domain 1"/>
    <property type="match status" value="1"/>
</dbReference>
<dbReference type="PIRSF" id="PIRSF017082">
    <property type="entry name" value="YflP"/>
    <property type="match status" value="1"/>
</dbReference>
<accession>A0A1I4F3R4</accession>
<dbReference type="PANTHER" id="PTHR42928">
    <property type="entry name" value="TRICARBOXYLATE-BINDING PROTEIN"/>
    <property type="match status" value="1"/>
</dbReference>
<evidence type="ECO:0000313" key="3">
    <source>
        <dbReference type="EMBL" id="SFL11487.1"/>
    </source>
</evidence>
<sequence length="319" mass="33810">MRMTRRALMGAAFALPLPALAQTPWPSRTIRFIVPFAPGGPVEVPARFLADHLGRALGQTVLVETRPGAGGSIGAREVVATNDPHTLLVSTSGVAIAPALMRNPGYDPIHDLVPITVISDAPMVIMTRPDHPIRDLADLVARAKARPDAITYGTSGVGSTTHMGGALFATRAGIELLHVPYRGAAQATTALLSGDTDLVVAGTIDALPHLRDGRLRGIAITSRERSPVLPNVPSMAEIVPGFDLNIWYAMFGPRGTPPAVVQRLAAEMAPLARGNVLATRMEESGAKLLLDGPARLAERMRAEVPQWRDVAARARITAE</sequence>
<evidence type="ECO:0000256" key="1">
    <source>
        <dbReference type="ARBA" id="ARBA00006987"/>
    </source>
</evidence>
<gene>
    <name evidence="3" type="ORF">SAMN02745775_12142</name>
</gene>
<dbReference type="SUPFAM" id="SSF53850">
    <property type="entry name" value="Periplasmic binding protein-like II"/>
    <property type="match status" value="1"/>
</dbReference>
<feature type="signal peptide" evidence="2">
    <location>
        <begin position="1"/>
        <end position="21"/>
    </location>
</feature>
<feature type="chain" id="PRO_5011710630" evidence="2">
    <location>
        <begin position="22"/>
        <end position="319"/>
    </location>
</feature>
<protein>
    <submittedName>
        <fullName evidence="3">Tripartite-type tricarboxylate transporter, receptor component TctC</fullName>
    </submittedName>
</protein>
<dbReference type="STRING" id="1123062.SAMN02745775_12142"/>
<dbReference type="AlphaFoldDB" id="A0A1I4F3R4"/>
<dbReference type="EMBL" id="FOSQ01000021">
    <property type="protein sequence ID" value="SFL11487.1"/>
    <property type="molecule type" value="Genomic_DNA"/>
</dbReference>
<organism evidence="3 4">
    <name type="scientific">Falsiroseomonas stagni DSM 19981</name>
    <dbReference type="NCBI Taxonomy" id="1123062"/>
    <lineage>
        <taxon>Bacteria</taxon>
        <taxon>Pseudomonadati</taxon>
        <taxon>Pseudomonadota</taxon>
        <taxon>Alphaproteobacteria</taxon>
        <taxon>Acetobacterales</taxon>
        <taxon>Roseomonadaceae</taxon>
        <taxon>Falsiroseomonas</taxon>
    </lineage>
</organism>
<evidence type="ECO:0000256" key="2">
    <source>
        <dbReference type="SAM" id="SignalP"/>
    </source>
</evidence>
<keyword evidence="2" id="KW-0732">Signal</keyword>